<dbReference type="OrthoDB" id="4159781at2759"/>
<dbReference type="PANTHER" id="PTHR37540:SF10">
    <property type="entry name" value="SIGMA-70 REGION 2 FAMILY PROTEIN"/>
    <property type="match status" value="1"/>
</dbReference>
<dbReference type="PANTHER" id="PTHR37540">
    <property type="entry name" value="TRANSCRIPTION FACTOR (ACR-2), PUTATIVE-RELATED-RELATED"/>
    <property type="match status" value="1"/>
</dbReference>
<proteinExistence type="predicted"/>
<keyword evidence="3" id="KW-1185">Reference proteome</keyword>
<protein>
    <recommendedName>
        <fullName evidence="4">Tachykinin family protein</fullName>
    </recommendedName>
</protein>
<dbReference type="AlphaFoldDB" id="A0A8H7WAX9"/>
<evidence type="ECO:0000313" key="3">
    <source>
        <dbReference type="Proteomes" id="UP000664132"/>
    </source>
</evidence>
<evidence type="ECO:0008006" key="4">
    <source>
        <dbReference type="Google" id="ProtNLM"/>
    </source>
</evidence>
<evidence type="ECO:0000313" key="2">
    <source>
        <dbReference type="EMBL" id="KAG4420748.1"/>
    </source>
</evidence>
<reference evidence="2" key="1">
    <citation type="submission" date="2021-02" db="EMBL/GenBank/DDBJ databases">
        <title>Genome sequence Cadophora malorum strain M34.</title>
        <authorList>
            <person name="Stefanovic E."/>
            <person name="Vu D."/>
            <person name="Scully C."/>
            <person name="Dijksterhuis J."/>
            <person name="Roader J."/>
            <person name="Houbraken J."/>
        </authorList>
    </citation>
    <scope>NUCLEOTIDE SEQUENCE</scope>
    <source>
        <strain evidence="2">M34</strain>
    </source>
</reference>
<sequence>MRKANTGVEKFFVMTEDGCHSHVSSLKSAPKQFCFVEVAKTGRVTDKKHLQNVRKHIMKDIGKSRRKKVVPPEAPCQKATTKSNANITKPSRDFSLSHNSNLSMIDAWYLGSGRTDPFACYPIPVDQDLLFLIDHVNTWPDIELRPFKDIWFPISMSDAAFFNEILSHVALHVYNLRHGFSREVDCPQSMILHSRAVNSVRTRLDDPILGTSDGIIGTVLAFACFSHRINYWETYDLHMSALYQIVKRRGGVSSLVNNPMLRKLMSGIDVAATCFLEKPSTMFPLPELSDDSTMPTVTLPWPIPPASNRDHSVWRHSFLNESPLLPIFHDMTTLMLLLKSDSRDHRTSGGPPVVINRAAVFSLVSRLDDISIPIENTTADNLVQECCRIAGMLLLGGVYDHFPSKGVPYHVNRFMDTASLARKLHTILYKLKRYKEWVLLKPLLLWCLTLGAVSSDSLDDVDEFLDLMLFAGRWLGLHNWMEALLIAGNLLWVGEVFDEKYKRVTSRKTWKYDASLYE</sequence>
<comment type="caution">
    <text evidence="2">The sequence shown here is derived from an EMBL/GenBank/DDBJ whole genome shotgun (WGS) entry which is preliminary data.</text>
</comment>
<organism evidence="2 3">
    <name type="scientific">Cadophora malorum</name>
    <dbReference type="NCBI Taxonomy" id="108018"/>
    <lineage>
        <taxon>Eukaryota</taxon>
        <taxon>Fungi</taxon>
        <taxon>Dikarya</taxon>
        <taxon>Ascomycota</taxon>
        <taxon>Pezizomycotina</taxon>
        <taxon>Leotiomycetes</taxon>
        <taxon>Helotiales</taxon>
        <taxon>Ploettnerulaceae</taxon>
        <taxon>Cadophora</taxon>
    </lineage>
</organism>
<name>A0A8H7WAX9_9HELO</name>
<gene>
    <name evidence="2" type="ORF">IFR04_006134</name>
</gene>
<dbReference type="EMBL" id="JAFJYH010000078">
    <property type="protein sequence ID" value="KAG4420748.1"/>
    <property type="molecule type" value="Genomic_DNA"/>
</dbReference>
<feature type="region of interest" description="Disordered" evidence="1">
    <location>
        <begin position="62"/>
        <end position="90"/>
    </location>
</feature>
<feature type="compositionally biased region" description="Polar residues" evidence="1">
    <location>
        <begin position="78"/>
        <end position="90"/>
    </location>
</feature>
<dbReference type="Proteomes" id="UP000664132">
    <property type="component" value="Unassembled WGS sequence"/>
</dbReference>
<accession>A0A8H7WAX9</accession>
<evidence type="ECO:0000256" key="1">
    <source>
        <dbReference type="SAM" id="MobiDB-lite"/>
    </source>
</evidence>